<reference evidence="5 6" key="1">
    <citation type="submission" date="2020-08" db="EMBL/GenBank/DDBJ databases">
        <title>Genomic Encyclopedia of Type Strains, Phase III (KMG-III): the genomes of soil and plant-associated and newly described type strains.</title>
        <authorList>
            <person name="Whitman W."/>
        </authorList>
    </citation>
    <scope>NUCLEOTIDE SEQUENCE [LARGE SCALE GENOMIC DNA]</scope>
    <source>
        <strain evidence="5 6">CECT 8640</strain>
    </source>
</reference>
<dbReference type="SUPFAM" id="SSF55785">
    <property type="entry name" value="PYP-like sensor domain (PAS domain)"/>
    <property type="match status" value="2"/>
</dbReference>
<dbReference type="EMBL" id="JACHJN010000020">
    <property type="protein sequence ID" value="MBB5960683.1"/>
    <property type="molecule type" value="Genomic_DNA"/>
</dbReference>
<dbReference type="PANTHER" id="PTHR43156:SF2">
    <property type="entry name" value="STAGE II SPORULATION PROTEIN E"/>
    <property type="match status" value="1"/>
</dbReference>
<dbReference type="InterPro" id="IPR035965">
    <property type="entry name" value="PAS-like_dom_sf"/>
</dbReference>
<evidence type="ECO:0000313" key="5">
    <source>
        <dbReference type="EMBL" id="MBB5960683.1"/>
    </source>
</evidence>
<evidence type="ECO:0000256" key="1">
    <source>
        <dbReference type="ARBA" id="ARBA00022801"/>
    </source>
</evidence>
<dbReference type="SUPFAM" id="SSF55874">
    <property type="entry name" value="ATPase domain of HSP90 chaperone/DNA topoisomerase II/histidine kinase"/>
    <property type="match status" value="1"/>
</dbReference>
<dbReference type="Gene3D" id="3.30.565.10">
    <property type="entry name" value="Histidine kinase-like ATPase, C-terminal domain"/>
    <property type="match status" value="1"/>
</dbReference>
<dbReference type="InterPro" id="IPR003018">
    <property type="entry name" value="GAF"/>
</dbReference>
<dbReference type="Gene3D" id="3.60.40.10">
    <property type="entry name" value="PPM-type phosphatase domain"/>
    <property type="match status" value="1"/>
</dbReference>
<dbReference type="NCBIfam" id="TIGR00229">
    <property type="entry name" value="sensory_box"/>
    <property type="match status" value="2"/>
</dbReference>
<dbReference type="Pfam" id="PF07228">
    <property type="entry name" value="SpoIIE"/>
    <property type="match status" value="1"/>
</dbReference>
<evidence type="ECO:0000313" key="6">
    <source>
        <dbReference type="Proteomes" id="UP000547510"/>
    </source>
</evidence>
<dbReference type="PROSITE" id="PS50112">
    <property type="entry name" value="PAS"/>
    <property type="match status" value="2"/>
</dbReference>
<dbReference type="PROSITE" id="PS50113">
    <property type="entry name" value="PAC"/>
    <property type="match status" value="1"/>
</dbReference>
<dbReference type="InterPro" id="IPR000014">
    <property type="entry name" value="PAS"/>
</dbReference>
<dbReference type="CDD" id="cd16936">
    <property type="entry name" value="HATPase_RsbW-like"/>
    <property type="match status" value="1"/>
</dbReference>
<protein>
    <submittedName>
        <fullName evidence="5">Anti-anti-sigma factor</fullName>
    </submittedName>
</protein>
<evidence type="ECO:0000259" key="2">
    <source>
        <dbReference type="PROSITE" id="PS50112"/>
    </source>
</evidence>
<dbReference type="Gene3D" id="3.30.750.24">
    <property type="entry name" value="STAS domain"/>
    <property type="match status" value="1"/>
</dbReference>
<dbReference type="InterPro" id="IPR013767">
    <property type="entry name" value="PAS_fold"/>
</dbReference>
<dbReference type="Gene3D" id="3.30.450.40">
    <property type="match status" value="1"/>
</dbReference>
<dbReference type="Pfam" id="PF13581">
    <property type="entry name" value="HATPase_c_2"/>
    <property type="match status" value="1"/>
</dbReference>
<dbReference type="SUPFAM" id="SSF81606">
    <property type="entry name" value="PP2C-like"/>
    <property type="match status" value="1"/>
</dbReference>
<dbReference type="Proteomes" id="UP000547510">
    <property type="component" value="Unassembled WGS sequence"/>
</dbReference>
<proteinExistence type="predicted"/>
<organism evidence="5 6">
    <name type="scientific">Saccharothrix tamanrassetensis</name>
    <dbReference type="NCBI Taxonomy" id="1051531"/>
    <lineage>
        <taxon>Bacteria</taxon>
        <taxon>Bacillati</taxon>
        <taxon>Actinomycetota</taxon>
        <taxon>Actinomycetes</taxon>
        <taxon>Pseudonocardiales</taxon>
        <taxon>Pseudonocardiaceae</taxon>
        <taxon>Saccharothrix</taxon>
    </lineage>
</organism>
<dbReference type="SMART" id="SM00086">
    <property type="entry name" value="PAC"/>
    <property type="match status" value="2"/>
</dbReference>
<dbReference type="SUPFAM" id="SSF52091">
    <property type="entry name" value="SpoIIaa-like"/>
    <property type="match status" value="1"/>
</dbReference>
<dbReference type="InterPro" id="IPR001610">
    <property type="entry name" value="PAC"/>
</dbReference>
<dbReference type="InterPro" id="IPR001932">
    <property type="entry name" value="PPM-type_phosphatase-like_dom"/>
</dbReference>
<dbReference type="InterPro" id="IPR036513">
    <property type="entry name" value="STAS_dom_sf"/>
</dbReference>
<evidence type="ECO:0000259" key="4">
    <source>
        <dbReference type="PROSITE" id="PS50801"/>
    </source>
</evidence>
<dbReference type="InterPro" id="IPR036890">
    <property type="entry name" value="HATPase_C_sf"/>
</dbReference>
<dbReference type="AlphaFoldDB" id="A0A841CV31"/>
<dbReference type="InterPro" id="IPR029016">
    <property type="entry name" value="GAF-like_dom_sf"/>
</dbReference>
<dbReference type="SMART" id="SM00065">
    <property type="entry name" value="GAF"/>
    <property type="match status" value="1"/>
</dbReference>
<dbReference type="Pfam" id="PF13466">
    <property type="entry name" value="STAS_2"/>
    <property type="match status" value="1"/>
</dbReference>
<dbReference type="InterPro" id="IPR036457">
    <property type="entry name" value="PPM-type-like_dom_sf"/>
</dbReference>
<dbReference type="PROSITE" id="PS50801">
    <property type="entry name" value="STAS"/>
    <property type="match status" value="1"/>
</dbReference>
<dbReference type="GO" id="GO:0006355">
    <property type="term" value="P:regulation of DNA-templated transcription"/>
    <property type="evidence" value="ECO:0007669"/>
    <property type="project" value="InterPro"/>
</dbReference>
<dbReference type="SMART" id="SM00091">
    <property type="entry name" value="PAS"/>
    <property type="match status" value="2"/>
</dbReference>
<keyword evidence="1" id="KW-0378">Hydrolase</keyword>
<dbReference type="SUPFAM" id="SSF55781">
    <property type="entry name" value="GAF domain-like"/>
    <property type="match status" value="1"/>
</dbReference>
<dbReference type="InterPro" id="IPR052016">
    <property type="entry name" value="Bact_Sigma-Reg"/>
</dbReference>
<dbReference type="RefSeq" id="WP_184699090.1">
    <property type="nucleotide sequence ID" value="NZ_JACHJN010000020.1"/>
</dbReference>
<dbReference type="Pfam" id="PF08447">
    <property type="entry name" value="PAS_3"/>
    <property type="match status" value="1"/>
</dbReference>
<evidence type="ECO:0000259" key="3">
    <source>
        <dbReference type="PROSITE" id="PS50113"/>
    </source>
</evidence>
<dbReference type="InterPro" id="IPR058548">
    <property type="entry name" value="MlaB-like_STAS"/>
</dbReference>
<dbReference type="Gene3D" id="3.30.450.20">
    <property type="entry name" value="PAS domain"/>
    <property type="match status" value="2"/>
</dbReference>
<dbReference type="InterPro" id="IPR013655">
    <property type="entry name" value="PAS_fold_3"/>
</dbReference>
<feature type="domain" description="STAS" evidence="4">
    <location>
        <begin position="817"/>
        <end position="904"/>
    </location>
</feature>
<dbReference type="InterPro" id="IPR002645">
    <property type="entry name" value="STAS_dom"/>
</dbReference>
<dbReference type="InterPro" id="IPR000700">
    <property type="entry name" value="PAS-assoc_C"/>
</dbReference>
<dbReference type="Pfam" id="PF01590">
    <property type="entry name" value="GAF"/>
    <property type="match status" value="1"/>
</dbReference>
<keyword evidence="6" id="KW-1185">Reference proteome</keyword>
<feature type="domain" description="PAS" evidence="2">
    <location>
        <begin position="306"/>
        <end position="369"/>
    </location>
</feature>
<accession>A0A841CV31</accession>
<dbReference type="CDD" id="cd00130">
    <property type="entry name" value="PAS"/>
    <property type="match status" value="2"/>
</dbReference>
<feature type="domain" description="PAC" evidence="3">
    <location>
        <begin position="89"/>
        <end position="141"/>
    </location>
</feature>
<gene>
    <name evidence="5" type="ORF">FHS29_007311</name>
</gene>
<dbReference type="GO" id="GO:0016791">
    <property type="term" value="F:phosphatase activity"/>
    <property type="evidence" value="ECO:0007669"/>
    <property type="project" value="TreeGrafter"/>
</dbReference>
<dbReference type="Pfam" id="PF00989">
    <property type="entry name" value="PAS"/>
    <property type="match status" value="1"/>
</dbReference>
<name>A0A841CV31_9PSEU</name>
<comment type="caution">
    <text evidence="5">The sequence shown here is derived from an EMBL/GenBank/DDBJ whole genome shotgun (WGS) entry which is preliminary data.</text>
</comment>
<sequence length="904" mass="97022">MNPDGSDGEGHVPGTEVSALVDGLPVVVYEADARSGAPLFVSAHAAELLGRPAQWWIGRPDAWESVVHPEDHAEVARFRARTTTERDESEATYRAVHADGRMLWLHERLRVVRGGDGSPERLRGVLLDVTGHWMARDRESFLSRLDGELQRLDDAEDIMSAATRLLGEHLSVDRCAYAQTEPDEDHFLMSGDHATGLPPLPGRFAMREFGEDALRAMRAGEPWVVVDSENDPRLAEEDLAAYRFTGIRAVICLPLLRGGRFVAAMAVHQAVARPWTPAEVELVSVAVNRCWESLQRVHADRALRDSEQRHRLLVEQATDAIWTLDLDLRFAEANAAACALLGRGRDALIGTAIDDLLVAEDEARLRELVADVSVPRAVTEVWHLRRSDGTVVAVELSAQTTRTGVQAIGRDVTERLRVEAERELLRQREHEIAETLQRSLLPRELPALDRLAVSARYLPASAHGQIGGDWYEVLALGGTTVALSVGDVVGKGPTAAAVMGQLRSALAGYLLDGHSPAAALERLDAFAARIAGAAGSTCACLTFDWSTGELCWAVAGHPPPLVVDQDDTRLLAGDGAVLCAPGRAGYRDRYATLRPGTSIVLYTDGLVERPGDHLDAGLDTLLAHVGAARGQGPDAMADAVTGALLAGGQHDDVALVIARHLPPPLRRRVPARPAELAVMRRHTTGWAHAAGLSEDLAYDLQLALGEAAANAVDHAYTDEPGDFEYSVRHTSAGVQVTVRDNGCWRPPTTGPTNRGRGLQLIDTLSDDVVLHRGHDGTTITFHLADAPQTPALAPPEQNPASDTVDLGEDADPLVQRLRLTGDLDTHTVPGLRAALLARIAADDDRAVEVDLTGLGYLSSSGVALLLEAAAAASGHNRSFTITTTPGSAPARILDLSGLVDIRSE</sequence>
<dbReference type="SMART" id="SM00331">
    <property type="entry name" value="PP2C_SIG"/>
    <property type="match status" value="1"/>
</dbReference>
<dbReference type="InterPro" id="IPR003594">
    <property type="entry name" value="HATPase_dom"/>
</dbReference>
<feature type="domain" description="PAS" evidence="2">
    <location>
        <begin position="13"/>
        <end position="87"/>
    </location>
</feature>
<dbReference type="PANTHER" id="PTHR43156">
    <property type="entry name" value="STAGE II SPORULATION PROTEIN E-RELATED"/>
    <property type="match status" value="1"/>
</dbReference>